<dbReference type="InterPro" id="IPR020904">
    <property type="entry name" value="Sc_DH/Rdtase_CS"/>
</dbReference>
<name>A0A5B6TAV8_9BACT</name>
<dbReference type="OrthoDB" id="822355at2"/>
<gene>
    <name evidence="5" type="ORF">FOA19_20230</name>
</gene>
<dbReference type="GO" id="GO:0016491">
    <property type="term" value="F:oxidoreductase activity"/>
    <property type="evidence" value="ECO:0007669"/>
    <property type="project" value="UniProtKB-KW"/>
</dbReference>
<dbReference type="PANTHER" id="PTHR44196">
    <property type="entry name" value="DEHYDROGENASE/REDUCTASE SDR FAMILY MEMBER 7B"/>
    <property type="match status" value="1"/>
</dbReference>
<evidence type="ECO:0000259" key="4">
    <source>
        <dbReference type="SMART" id="SM00822"/>
    </source>
</evidence>
<proteinExistence type="inferred from homology"/>
<evidence type="ECO:0000256" key="2">
    <source>
        <dbReference type="ARBA" id="ARBA00023002"/>
    </source>
</evidence>
<organism evidence="5 6">
    <name type="scientific">Rufibacter hautae</name>
    <dbReference type="NCBI Taxonomy" id="2595005"/>
    <lineage>
        <taxon>Bacteria</taxon>
        <taxon>Pseudomonadati</taxon>
        <taxon>Bacteroidota</taxon>
        <taxon>Cytophagia</taxon>
        <taxon>Cytophagales</taxon>
        <taxon>Hymenobacteraceae</taxon>
        <taxon>Rufibacter</taxon>
    </lineage>
</organism>
<feature type="domain" description="Ketoreductase" evidence="4">
    <location>
        <begin position="4"/>
        <end position="186"/>
    </location>
</feature>
<dbReference type="Pfam" id="PF00106">
    <property type="entry name" value="adh_short"/>
    <property type="match status" value="1"/>
</dbReference>
<dbReference type="Gene3D" id="3.40.50.720">
    <property type="entry name" value="NAD(P)-binding Rossmann-like Domain"/>
    <property type="match status" value="1"/>
</dbReference>
<dbReference type="NCBIfam" id="NF004825">
    <property type="entry name" value="PRK06181.1"/>
    <property type="match status" value="1"/>
</dbReference>
<dbReference type="EMBL" id="VKKY01000003">
    <property type="protein sequence ID" value="KAA3436710.1"/>
    <property type="molecule type" value="Genomic_DNA"/>
</dbReference>
<evidence type="ECO:0000313" key="6">
    <source>
        <dbReference type="Proteomes" id="UP000324133"/>
    </source>
</evidence>
<dbReference type="InterPro" id="IPR002347">
    <property type="entry name" value="SDR_fam"/>
</dbReference>
<comment type="similarity">
    <text evidence="1 3">Belongs to the short-chain dehydrogenases/reductases (SDR) family.</text>
</comment>
<dbReference type="SUPFAM" id="SSF51735">
    <property type="entry name" value="NAD(P)-binding Rossmann-fold domains"/>
    <property type="match status" value="1"/>
</dbReference>
<dbReference type="PRINTS" id="PR00081">
    <property type="entry name" value="GDHRDH"/>
</dbReference>
<evidence type="ECO:0000313" key="5">
    <source>
        <dbReference type="EMBL" id="KAA3436710.1"/>
    </source>
</evidence>
<dbReference type="AlphaFoldDB" id="A0A5B6TAV8"/>
<comment type="caution">
    <text evidence="5">The sequence shown here is derived from an EMBL/GenBank/DDBJ whole genome shotgun (WGS) entry which is preliminary data.</text>
</comment>
<reference evidence="5 6" key="1">
    <citation type="submission" date="2019-07" db="EMBL/GenBank/DDBJ databases">
        <title>Rufibacter sp. nov., isolated from lake sediment.</title>
        <authorList>
            <person name="Qu J.-H."/>
        </authorList>
    </citation>
    <scope>NUCLEOTIDE SEQUENCE [LARGE SCALE GENOMIC DNA]</scope>
    <source>
        <strain evidence="5 6">NBS58-1</strain>
    </source>
</reference>
<dbReference type="Proteomes" id="UP000324133">
    <property type="component" value="Unassembled WGS sequence"/>
</dbReference>
<accession>A0A5B6TAV8</accession>
<protein>
    <submittedName>
        <fullName evidence="5">SDR family oxidoreductase</fullName>
    </submittedName>
</protein>
<sequence length="268" mass="28999">MKDKVVIITGGSSGIGRACALAFGRAGGKIVISARNTQKLQEVGQELQEAGVQYLAVAGDVSQEADCRRLIEETVARFGRIDVMLNNAGISMRALFQDVDLDVIRQLMDINFWGTVYCTKYALPYLLQSKGSVIGVSSIAGYQGLPGRTGYSASKFAMQGFLGSLRTETLQQGLHVMIACPGFTASNIRNTALSADGSQQGESPRDESKMMSAEEVADHILAATRKRKRELVLTTQGKLAVLLGKFLPGLTDKLVYNQMKKEPNSPFK</sequence>
<dbReference type="RefSeq" id="WP_149092649.1">
    <property type="nucleotide sequence ID" value="NZ_VKKY01000003.1"/>
</dbReference>
<dbReference type="PROSITE" id="PS00061">
    <property type="entry name" value="ADH_SHORT"/>
    <property type="match status" value="1"/>
</dbReference>
<keyword evidence="2" id="KW-0560">Oxidoreductase</keyword>
<keyword evidence="6" id="KW-1185">Reference proteome</keyword>
<dbReference type="SMART" id="SM00822">
    <property type="entry name" value="PKS_KR"/>
    <property type="match status" value="1"/>
</dbReference>
<dbReference type="CDD" id="cd05332">
    <property type="entry name" value="11beta-HSD1_like_SDR_c"/>
    <property type="match status" value="1"/>
</dbReference>
<evidence type="ECO:0000256" key="1">
    <source>
        <dbReference type="ARBA" id="ARBA00006484"/>
    </source>
</evidence>
<dbReference type="PRINTS" id="PR00080">
    <property type="entry name" value="SDRFAMILY"/>
</dbReference>
<dbReference type="PANTHER" id="PTHR44196:SF1">
    <property type="entry name" value="DEHYDROGENASE_REDUCTASE SDR FAMILY MEMBER 7B"/>
    <property type="match status" value="1"/>
</dbReference>
<dbReference type="FunFam" id="3.40.50.720:FF:000084">
    <property type="entry name" value="Short-chain dehydrogenase reductase"/>
    <property type="match status" value="1"/>
</dbReference>
<dbReference type="InterPro" id="IPR057326">
    <property type="entry name" value="KR_dom"/>
</dbReference>
<dbReference type="InterPro" id="IPR036291">
    <property type="entry name" value="NAD(P)-bd_dom_sf"/>
</dbReference>
<evidence type="ECO:0000256" key="3">
    <source>
        <dbReference type="RuleBase" id="RU000363"/>
    </source>
</evidence>
<dbReference type="GO" id="GO:0016020">
    <property type="term" value="C:membrane"/>
    <property type="evidence" value="ECO:0007669"/>
    <property type="project" value="TreeGrafter"/>
</dbReference>